<keyword evidence="2" id="KW-1185">Reference proteome</keyword>
<name>A0A067K4I5_JATCU</name>
<gene>
    <name evidence="1" type="ORF">JCGZ_19854</name>
</gene>
<dbReference type="Pfam" id="PF07891">
    <property type="entry name" value="DUF1666"/>
    <property type="match status" value="1"/>
</dbReference>
<accession>A0A067K4I5</accession>
<proteinExistence type="predicted"/>
<evidence type="ECO:0000313" key="1">
    <source>
        <dbReference type="EMBL" id="KDP27155.1"/>
    </source>
</evidence>
<evidence type="ECO:0000313" key="2">
    <source>
        <dbReference type="Proteomes" id="UP000027138"/>
    </source>
</evidence>
<protein>
    <submittedName>
        <fullName evidence="1">Uncharacterized protein</fullName>
    </submittedName>
</protein>
<dbReference type="EMBL" id="KK914862">
    <property type="protein sequence ID" value="KDP27155.1"/>
    <property type="molecule type" value="Genomic_DNA"/>
</dbReference>
<organism evidence="1 2">
    <name type="scientific">Jatropha curcas</name>
    <name type="common">Barbados nut</name>
    <dbReference type="NCBI Taxonomy" id="180498"/>
    <lineage>
        <taxon>Eukaryota</taxon>
        <taxon>Viridiplantae</taxon>
        <taxon>Streptophyta</taxon>
        <taxon>Embryophyta</taxon>
        <taxon>Tracheophyta</taxon>
        <taxon>Spermatophyta</taxon>
        <taxon>Magnoliopsida</taxon>
        <taxon>eudicotyledons</taxon>
        <taxon>Gunneridae</taxon>
        <taxon>Pentapetalae</taxon>
        <taxon>rosids</taxon>
        <taxon>fabids</taxon>
        <taxon>Malpighiales</taxon>
        <taxon>Euphorbiaceae</taxon>
        <taxon>Crotonoideae</taxon>
        <taxon>Jatropheae</taxon>
        <taxon>Jatropha</taxon>
    </lineage>
</organism>
<dbReference type="PANTHER" id="PTHR46741:SF7">
    <property type="entry name" value="TRANSMEMBRANE PROTEIN"/>
    <property type="match status" value="1"/>
</dbReference>
<dbReference type="OrthoDB" id="762807at2759"/>
<reference evidence="1 2" key="1">
    <citation type="journal article" date="2014" name="PLoS ONE">
        <title>Global Analysis of Gene Expression Profiles in Physic Nut (Jatropha curcas L.) Seedlings Exposed to Salt Stress.</title>
        <authorList>
            <person name="Zhang L."/>
            <person name="Zhang C."/>
            <person name="Wu P."/>
            <person name="Chen Y."/>
            <person name="Li M."/>
            <person name="Jiang H."/>
            <person name="Wu G."/>
        </authorList>
    </citation>
    <scope>NUCLEOTIDE SEQUENCE [LARGE SCALE GENOMIC DNA]</scope>
    <source>
        <strain evidence="2">cv. GZQX0401</strain>
        <tissue evidence="1">Young leaves</tissue>
    </source>
</reference>
<dbReference type="STRING" id="180498.A0A067K4I5"/>
<dbReference type="InterPro" id="IPR012870">
    <property type="entry name" value="DUF1666"/>
</dbReference>
<dbReference type="PANTHER" id="PTHR46741">
    <property type="entry name" value="OS09G0413600 PROTEIN"/>
    <property type="match status" value="1"/>
</dbReference>
<dbReference type="AlphaFoldDB" id="A0A067K4I5"/>
<dbReference type="Proteomes" id="UP000027138">
    <property type="component" value="Unassembled WGS sequence"/>
</dbReference>
<sequence>MANNNEAIEEEEEEEEEVESFALAQNCNEKETIAFYSFSSIIAPISCQEKVFQLEKSYGFEEGNNFEDDLQVSYGDKNIKEERLFLDEDKSTISDLSSICSSESSSTVSFKVESFSYWRPHCILEPSTEDADLNDGMSSICSSDSPPAANSLDLIENPPLIFSPNLLAENQDTNESPAMELEVSKIGFEDQDFDAFYNKYAERMRWFDVLNYERTCGISTILNKQIGTPNSFESIEDEDFSVSPYMSWDKRARKRLLRSIESDFELVYVAQSCLSWEALHHQYRKVEALAITTSQNGIFSHHVAEELQKFKVLLERFMEDERFEGKRVWNYVRGRFSFKSLLQVPKVSGFFEQAKEEMKIEGINVKEVLKAIERCILVFWVFVKIDNKKSWWKFRSSLWTYPPVEDPRDLKLLVDLTRNLQKKELWLKDSQGKQRCWFRKVVKPLEESQRKDLLFTMIDIKLVSRVLQLSVISSTQLKWCQEKLDNIEFKEGKIVRACSSGPLFPP</sequence>